<name>A0A2J6SQP3_9HELO</name>
<gene>
    <name evidence="2" type="ORF">K444DRAFT_600381</name>
</gene>
<feature type="transmembrane region" description="Helical" evidence="1">
    <location>
        <begin position="254"/>
        <end position="276"/>
    </location>
</feature>
<evidence type="ECO:0000256" key="1">
    <source>
        <dbReference type="SAM" id="Phobius"/>
    </source>
</evidence>
<feature type="transmembrane region" description="Helical" evidence="1">
    <location>
        <begin position="47"/>
        <end position="67"/>
    </location>
</feature>
<keyword evidence="3" id="KW-1185">Reference proteome</keyword>
<feature type="transmembrane region" description="Helical" evidence="1">
    <location>
        <begin position="282"/>
        <end position="304"/>
    </location>
</feature>
<proteinExistence type="predicted"/>
<dbReference type="Proteomes" id="UP000235371">
    <property type="component" value="Unassembled WGS sequence"/>
</dbReference>
<accession>A0A2J6SQP3</accession>
<feature type="transmembrane region" description="Helical" evidence="1">
    <location>
        <begin position="12"/>
        <end position="35"/>
    </location>
</feature>
<feature type="transmembrane region" description="Helical" evidence="1">
    <location>
        <begin position="186"/>
        <end position="208"/>
    </location>
</feature>
<evidence type="ECO:0000313" key="3">
    <source>
        <dbReference type="Proteomes" id="UP000235371"/>
    </source>
</evidence>
<evidence type="ECO:0000313" key="2">
    <source>
        <dbReference type="EMBL" id="PMD53013.1"/>
    </source>
</evidence>
<sequence>MDNSTESISGLGFFNLGNGLIEIAALTSLIGSTAAESLALGDKGPAGLVWATMTIFGVMSIVTLFTATATPGWLRDSVGVRGAKSDAVVGLSLDLSKSFKYRGRGEAANALERREVYVFDQRTANILNAISPSIPGEDLQIYSFIQDPWRQKTASYHSRLDWILLGLSGAAKLIESFVLWRYGALMLALVTILSWLFFFSAALTLQLYDLRRHAPISKIDIVTGSLPTCSTVGGTRKILLGVTKSTRQHVLWKTIWGLGGIVGVITVIATYLVLAHPTSTNVFFIWTGFQLLWLALRSTLFYLLSDREKQDHVGLEYKPWPKVGPQERARVCRLVFALSKYQQHLHPRGLLSYTEDMESSVEGLHNVRSEYPLSSNEEIVSISVHGVIGDTLLASTSWVFGSKRGGHDFYDTCIIILNTPDGTIAIPAARALPSKPPQETLDFELGVQTTHLPRGGLLPLGSRGNFLNIGIDVQWCYWIPCSEGRWLFFMTEQTKVKGTRNASVLSDQQMTDKLERGKIFISLKHVGEVKEIVENSTLACGFLLELLK</sequence>
<keyword evidence="1" id="KW-1133">Transmembrane helix</keyword>
<keyword evidence="1" id="KW-0812">Transmembrane</keyword>
<organism evidence="2 3">
    <name type="scientific">Hyaloscypha bicolor E</name>
    <dbReference type="NCBI Taxonomy" id="1095630"/>
    <lineage>
        <taxon>Eukaryota</taxon>
        <taxon>Fungi</taxon>
        <taxon>Dikarya</taxon>
        <taxon>Ascomycota</taxon>
        <taxon>Pezizomycotina</taxon>
        <taxon>Leotiomycetes</taxon>
        <taxon>Helotiales</taxon>
        <taxon>Hyaloscyphaceae</taxon>
        <taxon>Hyaloscypha</taxon>
        <taxon>Hyaloscypha bicolor</taxon>
    </lineage>
</organism>
<reference evidence="2 3" key="1">
    <citation type="submission" date="2016-04" db="EMBL/GenBank/DDBJ databases">
        <title>A degradative enzymes factory behind the ericoid mycorrhizal symbiosis.</title>
        <authorList>
            <consortium name="DOE Joint Genome Institute"/>
            <person name="Martino E."/>
            <person name="Morin E."/>
            <person name="Grelet G."/>
            <person name="Kuo A."/>
            <person name="Kohler A."/>
            <person name="Daghino S."/>
            <person name="Barry K."/>
            <person name="Choi C."/>
            <person name="Cichocki N."/>
            <person name="Clum A."/>
            <person name="Copeland A."/>
            <person name="Hainaut M."/>
            <person name="Haridas S."/>
            <person name="Labutti K."/>
            <person name="Lindquist E."/>
            <person name="Lipzen A."/>
            <person name="Khouja H.-R."/>
            <person name="Murat C."/>
            <person name="Ohm R."/>
            <person name="Olson A."/>
            <person name="Spatafora J."/>
            <person name="Veneault-Fourrey C."/>
            <person name="Henrissat B."/>
            <person name="Grigoriev I."/>
            <person name="Martin F."/>
            <person name="Perotto S."/>
        </authorList>
    </citation>
    <scope>NUCLEOTIDE SEQUENCE [LARGE SCALE GENOMIC DNA]</scope>
    <source>
        <strain evidence="2 3">E</strain>
    </source>
</reference>
<dbReference type="EMBL" id="KZ613895">
    <property type="protein sequence ID" value="PMD53013.1"/>
    <property type="molecule type" value="Genomic_DNA"/>
</dbReference>
<dbReference type="RefSeq" id="XP_024729917.1">
    <property type="nucleotide sequence ID" value="XM_024878616.1"/>
</dbReference>
<dbReference type="GeneID" id="36586693"/>
<protein>
    <submittedName>
        <fullName evidence="2">Uncharacterized protein</fullName>
    </submittedName>
</protein>
<dbReference type="AlphaFoldDB" id="A0A2J6SQP3"/>
<dbReference type="InParanoid" id="A0A2J6SQP3"/>
<dbReference type="OrthoDB" id="3024632at2759"/>
<keyword evidence="1" id="KW-0472">Membrane</keyword>